<dbReference type="SUPFAM" id="SSF48498">
    <property type="entry name" value="Tetracyclin repressor-like, C-terminal domain"/>
    <property type="match status" value="1"/>
</dbReference>
<sequence length="97" mass="10793">MDGIVGRRNVVYADFHRQMADLIARDQQAGHIPAALDPHATALALVALAEGLAAYAIGRARRCWPQCDSARRLSALPDRVRLLHPLTRARVFNRVRD</sequence>
<protein>
    <submittedName>
        <fullName evidence="1">Uncharacterized protein</fullName>
    </submittedName>
</protein>
<accession>A0A1I0CEK1</accession>
<evidence type="ECO:0000313" key="1">
    <source>
        <dbReference type="EMBL" id="SET17490.1"/>
    </source>
</evidence>
<dbReference type="Proteomes" id="UP000199361">
    <property type="component" value="Unassembled WGS sequence"/>
</dbReference>
<dbReference type="AlphaFoldDB" id="A0A1I0CEK1"/>
<reference evidence="1 2" key="1">
    <citation type="submission" date="2016-10" db="EMBL/GenBank/DDBJ databases">
        <authorList>
            <person name="de Groot N.N."/>
        </authorList>
    </citation>
    <scope>NUCLEOTIDE SEQUENCE [LARGE SCALE GENOMIC DNA]</scope>
    <source>
        <strain evidence="1 2">CGMCC 4.5598</strain>
    </source>
</reference>
<dbReference type="RefSeq" id="WP_143082103.1">
    <property type="nucleotide sequence ID" value="NZ_FOHX01000002.1"/>
</dbReference>
<organism evidence="1 2">
    <name type="scientific">Nonomuraea wenchangensis</name>
    <dbReference type="NCBI Taxonomy" id="568860"/>
    <lineage>
        <taxon>Bacteria</taxon>
        <taxon>Bacillati</taxon>
        <taxon>Actinomycetota</taxon>
        <taxon>Actinomycetes</taxon>
        <taxon>Streptosporangiales</taxon>
        <taxon>Streptosporangiaceae</taxon>
        <taxon>Nonomuraea</taxon>
    </lineage>
</organism>
<dbReference type="InterPro" id="IPR036271">
    <property type="entry name" value="Tet_transcr_reg_TetR-rel_C_sf"/>
</dbReference>
<proteinExistence type="predicted"/>
<name>A0A1I0CEK1_9ACTN</name>
<gene>
    <name evidence="1" type="ORF">SAMN05421811_102273</name>
</gene>
<dbReference type="Gene3D" id="1.10.357.10">
    <property type="entry name" value="Tetracycline Repressor, domain 2"/>
    <property type="match status" value="1"/>
</dbReference>
<evidence type="ECO:0000313" key="2">
    <source>
        <dbReference type="Proteomes" id="UP000199361"/>
    </source>
</evidence>
<dbReference type="EMBL" id="FOHX01000002">
    <property type="protein sequence ID" value="SET17490.1"/>
    <property type="molecule type" value="Genomic_DNA"/>
</dbReference>
<keyword evidence="2" id="KW-1185">Reference proteome</keyword>